<dbReference type="GO" id="GO:0140566">
    <property type="term" value="F:histone reader activity"/>
    <property type="evidence" value="ECO:0007669"/>
    <property type="project" value="InterPro"/>
</dbReference>
<evidence type="ECO:0000256" key="3">
    <source>
        <dbReference type="ARBA" id="ARBA00022833"/>
    </source>
</evidence>
<evidence type="ECO:0000256" key="6">
    <source>
        <dbReference type="SAM" id="MobiDB-lite"/>
    </source>
</evidence>
<keyword evidence="1" id="KW-0479">Metal-binding</keyword>
<accession>A0AAF0QJD9</accession>
<evidence type="ECO:0000256" key="5">
    <source>
        <dbReference type="ARBA" id="ARBA00023163"/>
    </source>
</evidence>
<dbReference type="Pfam" id="PF23121">
    <property type="entry name" value="SPOC_AIPP2"/>
    <property type="match status" value="1"/>
</dbReference>
<evidence type="ECO:0000256" key="1">
    <source>
        <dbReference type="ARBA" id="ARBA00022723"/>
    </source>
</evidence>
<dbReference type="InterPro" id="IPR049914">
    <property type="entry name" value="PHD1-3/5-6"/>
</dbReference>
<dbReference type="Gene3D" id="3.30.40.10">
    <property type="entry name" value="Zinc/RING finger domain, C3HC4 (zinc finger)"/>
    <property type="match status" value="1"/>
</dbReference>
<keyword evidence="9" id="KW-1185">Reference proteome</keyword>
<keyword evidence="5" id="KW-0804">Transcription</keyword>
<dbReference type="Proteomes" id="UP001234989">
    <property type="component" value="Chromosome 3"/>
</dbReference>
<dbReference type="GO" id="GO:0034244">
    <property type="term" value="P:negative regulation of transcription elongation by RNA polymerase II"/>
    <property type="evidence" value="ECO:0007669"/>
    <property type="project" value="InterPro"/>
</dbReference>
<keyword evidence="3" id="KW-0862">Zinc</keyword>
<feature type="region of interest" description="Disordered" evidence="6">
    <location>
        <begin position="269"/>
        <end position="296"/>
    </location>
</feature>
<name>A0AAF0QJD9_SOLVR</name>
<evidence type="ECO:0000256" key="2">
    <source>
        <dbReference type="ARBA" id="ARBA00022771"/>
    </source>
</evidence>
<dbReference type="GO" id="GO:0008270">
    <property type="term" value="F:zinc ion binding"/>
    <property type="evidence" value="ECO:0007669"/>
    <property type="project" value="UniProtKB-KW"/>
</dbReference>
<sequence length="619" mass="68795">NVLVMGSSGGNGFLQESMVNAVYSRNGLLQEYRANAVYSRNLWSGLSPDSTNIEIWCTRKKTGIVPPAFTVLYLLKVFLRRCTGGVSLWMRYNQKKNICVICGDIGFQEAIITCYQCKSVDVHQYCLVGYSEEAPMAWCCEECHIGKGVISSSRGLENDNSEGSRLHAFAKICRSTVQPKKHSTFPGRHYINWEKEVQTGKTRYLPVEEALGLSSGIKKYGSPLINTSSTRVVSTKSMAPVTRGNFSKPRAQISNSFPEKSTVQWSLGSGYTKPQNPQNAKITEQSKKQVQSSKGLGDSAILEHRSPYAVNESRMINPSTTHPCDPALVPSWKGNFDILGALELAPGIFNNYIQAHPPSKVRRKVYEFSGLLPDTLKFELVPRGDIWASLFNNHCPGKEDIGLYFFASERERSEIYIALVEFMRLKDLVMKTLIHDVELLILPSTALCSDSQRWNSKHFLWGLFYRMGQDTDGCAEGGSNKVIDMEIDMIGGKDVCTANEVDMEAYHQNEVEMQIDMTGQEDVCTPNKVDMEGYQDEVEMEIDMIAGENVGTLDIVVSTTTRNGFDTSIKGTATCSGSESVTPMVSRTSKGCKELPLVIKREPVDDFPPGFIPRSAPTK</sequence>
<feature type="domain" description="AIPP2-like SPOC-like" evidence="7">
    <location>
        <begin position="332"/>
        <end position="464"/>
    </location>
</feature>
<reference evidence="8" key="1">
    <citation type="submission" date="2023-08" db="EMBL/GenBank/DDBJ databases">
        <title>A de novo genome assembly of Solanum verrucosum Schlechtendal, a Mexican diploid species geographically isolated from the other diploid A-genome species in potato relatives.</title>
        <authorList>
            <person name="Hosaka K."/>
        </authorList>
    </citation>
    <scope>NUCLEOTIDE SEQUENCE</scope>
    <source>
        <tissue evidence="8">Young leaves</tissue>
    </source>
</reference>
<keyword evidence="4" id="KW-0805">Transcription regulation</keyword>
<dbReference type="EMBL" id="CP133614">
    <property type="protein sequence ID" value="WMV21716.1"/>
    <property type="molecule type" value="Genomic_DNA"/>
</dbReference>
<protein>
    <recommendedName>
        <fullName evidence="7">AIPP2-like SPOC-like domain-containing protein</fullName>
    </recommendedName>
</protein>
<dbReference type="PANTHER" id="PTHR33304">
    <property type="match status" value="1"/>
</dbReference>
<evidence type="ECO:0000313" key="8">
    <source>
        <dbReference type="EMBL" id="WMV21716.1"/>
    </source>
</evidence>
<proteinExistence type="predicted"/>
<evidence type="ECO:0000259" key="7">
    <source>
        <dbReference type="Pfam" id="PF23121"/>
    </source>
</evidence>
<dbReference type="InterPro" id="IPR056280">
    <property type="entry name" value="AIPP2-like_SPOC"/>
</dbReference>
<evidence type="ECO:0000256" key="4">
    <source>
        <dbReference type="ARBA" id="ARBA00023015"/>
    </source>
</evidence>
<feature type="non-terminal residue" evidence="8">
    <location>
        <position position="1"/>
    </location>
</feature>
<gene>
    <name evidence="8" type="ORF">MTR67_015101</name>
</gene>
<dbReference type="InterPro" id="IPR013083">
    <property type="entry name" value="Znf_RING/FYVE/PHD"/>
</dbReference>
<organism evidence="8 9">
    <name type="scientific">Solanum verrucosum</name>
    <dbReference type="NCBI Taxonomy" id="315347"/>
    <lineage>
        <taxon>Eukaryota</taxon>
        <taxon>Viridiplantae</taxon>
        <taxon>Streptophyta</taxon>
        <taxon>Embryophyta</taxon>
        <taxon>Tracheophyta</taxon>
        <taxon>Spermatophyta</taxon>
        <taxon>Magnoliopsida</taxon>
        <taxon>eudicotyledons</taxon>
        <taxon>Gunneridae</taxon>
        <taxon>Pentapetalae</taxon>
        <taxon>asterids</taxon>
        <taxon>lamiids</taxon>
        <taxon>Solanales</taxon>
        <taxon>Solanaceae</taxon>
        <taxon>Solanoideae</taxon>
        <taxon>Solaneae</taxon>
        <taxon>Solanum</taxon>
    </lineage>
</organism>
<dbReference type="PANTHER" id="PTHR33304:SF36">
    <property type="entry name" value="GB|AAF26970.1-RELATED"/>
    <property type="match status" value="1"/>
</dbReference>
<dbReference type="AlphaFoldDB" id="A0AAF0QJD9"/>
<feature type="compositionally biased region" description="Polar residues" evidence="6">
    <location>
        <begin position="269"/>
        <end position="294"/>
    </location>
</feature>
<keyword evidence="2" id="KW-0863">Zinc-finger</keyword>
<evidence type="ECO:0000313" key="9">
    <source>
        <dbReference type="Proteomes" id="UP001234989"/>
    </source>
</evidence>